<dbReference type="InterPro" id="IPR053191">
    <property type="entry name" value="DcsG_Biosynth_Enzyme"/>
</dbReference>
<keyword evidence="1" id="KW-0547">Nucleotide-binding</keyword>
<dbReference type="SUPFAM" id="SSF56059">
    <property type="entry name" value="Glutathione synthetase ATP-binding domain-like"/>
    <property type="match status" value="1"/>
</dbReference>
<dbReference type="Proteomes" id="UP000321248">
    <property type="component" value="Unassembled WGS sequence"/>
</dbReference>
<dbReference type="EMBL" id="VRTS01000010">
    <property type="protein sequence ID" value="TXK59860.1"/>
    <property type="molecule type" value="Genomic_DNA"/>
</dbReference>
<comment type="caution">
    <text evidence="3">The sequence shown here is derived from an EMBL/GenBank/DDBJ whole genome shotgun (WGS) entry which is preliminary data.</text>
</comment>
<feature type="domain" description="ATP-grasp" evidence="2">
    <location>
        <begin position="94"/>
        <end position="290"/>
    </location>
</feature>
<dbReference type="GO" id="GO:0003824">
    <property type="term" value="F:catalytic activity"/>
    <property type="evidence" value="ECO:0007669"/>
    <property type="project" value="UniProtKB-ARBA"/>
</dbReference>
<dbReference type="AlphaFoldDB" id="A0A5C8KHC4"/>
<name>A0A5C8KHC4_9GAMM</name>
<accession>A0A5C8KHC4</accession>
<proteinExistence type="predicted"/>
<organism evidence="3 4">
    <name type="scientific">Alkalisalibacterium limincola</name>
    <dbReference type="NCBI Taxonomy" id="2699169"/>
    <lineage>
        <taxon>Bacteria</taxon>
        <taxon>Pseudomonadati</taxon>
        <taxon>Pseudomonadota</taxon>
        <taxon>Gammaproteobacteria</taxon>
        <taxon>Lysobacterales</taxon>
        <taxon>Lysobacteraceae</taxon>
        <taxon>Alkalisalibacterium</taxon>
    </lineage>
</organism>
<evidence type="ECO:0000313" key="4">
    <source>
        <dbReference type="Proteomes" id="UP000321248"/>
    </source>
</evidence>
<dbReference type="InterPro" id="IPR013815">
    <property type="entry name" value="ATP_grasp_subdomain_1"/>
</dbReference>
<evidence type="ECO:0000256" key="1">
    <source>
        <dbReference type="PROSITE-ProRule" id="PRU00409"/>
    </source>
</evidence>
<reference evidence="3 4" key="1">
    <citation type="submission" date="2019-08" db="EMBL/GenBank/DDBJ databases">
        <authorList>
            <person name="Karlyshev A.V."/>
        </authorList>
    </citation>
    <scope>NUCLEOTIDE SEQUENCE [LARGE SCALE GENOMIC DNA]</scope>
    <source>
        <strain evidence="3 4">Alg18-2.2</strain>
    </source>
</reference>
<evidence type="ECO:0000313" key="3">
    <source>
        <dbReference type="EMBL" id="TXK59860.1"/>
    </source>
</evidence>
<gene>
    <name evidence="3" type="ORF">FU658_13030</name>
</gene>
<dbReference type="Gene3D" id="3.30.1490.20">
    <property type="entry name" value="ATP-grasp fold, A domain"/>
    <property type="match status" value="1"/>
</dbReference>
<dbReference type="PANTHER" id="PTHR39217">
    <property type="match status" value="1"/>
</dbReference>
<dbReference type="Gene3D" id="3.40.50.20">
    <property type="match status" value="1"/>
</dbReference>
<dbReference type="GO" id="GO:0005524">
    <property type="term" value="F:ATP binding"/>
    <property type="evidence" value="ECO:0007669"/>
    <property type="project" value="UniProtKB-UniRule"/>
</dbReference>
<sequence length="292" mass="31197">MRIAIVTAISAFGSDRDTGPLCEALAAIGIATDHVAWDDPTVSWGRFDAALLRSPWNYSEQRPAFIGWTQRVARATRLLNPAHVVAWNTDKRYLAELGASGLAVVESHFIAPEQVIDALPDWDEFVVKPSVGAGSKGAARFRRSDHEAALVHARQLQAQGAHVLVQPYLADVDHVGETALVYFDGRFSHAVRKAALLGDDGSRRCSQSAPGVISPCEADAGQRGLAEAVLREAGQLLALQRPLAYARVDLLPSPSGPQLLELELTEPSVFLGSGDGAAARFAEAIEAHLQAG</sequence>
<dbReference type="Gene3D" id="3.30.470.20">
    <property type="entry name" value="ATP-grasp fold, B domain"/>
    <property type="match status" value="1"/>
</dbReference>
<keyword evidence="4" id="KW-1185">Reference proteome</keyword>
<keyword evidence="1" id="KW-0067">ATP-binding</keyword>
<dbReference type="PANTHER" id="PTHR39217:SF1">
    <property type="entry name" value="GLUTATHIONE SYNTHETASE"/>
    <property type="match status" value="1"/>
</dbReference>
<protein>
    <recommendedName>
        <fullName evidence="2">ATP-grasp domain-containing protein</fullName>
    </recommendedName>
</protein>
<dbReference type="PROSITE" id="PS50975">
    <property type="entry name" value="ATP_GRASP"/>
    <property type="match status" value="1"/>
</dbReference>
<evidence type="ECO:0000259" key="2">
    <source>
        <dbReference type="PROSITE" id="PS50975"/>
    </source>
</evidence>
<dbReference type="InterPro" id="IPR011761">
    <property type="entry name" value="ATP-grasp"/>
</dbReference>
<dbReference type="GO" id="GO:0046872">
    <property type="term" value="F:metal ion binding"/>
    <property type="evidence" value="ECO:0007669"/>
    <property type="project" value="InterPro"/>
</dbReference>